<protein>
    <submittedName>
        <fullName evidence="1">Putative mating pair formation protein, trbI</fullName>
    </submittedName>
</protein>
<proteinExistence type="predicted"/>
<dbReference type="EMBL" id="BCMS01000003">
    <property type="protein sequence ID" value="GAQ23556.1"/>
    <property type="molecule type" value="Genomic_DNA"/>
</dbReference>
<dbReference type="Proteomes" id="UP000056209">
    <property type="component" value="Unassembled WGS sequence"/>
</dbReference>
<evidence type="ECO:0000313" key="2">
    <source>
        <dbReference type="Proteomes" id="UP000056209"/>
    </source>
</evidence>
<dbReference type="RefSeq" id="WP_160329961.1">
    <property type="nucleotide sequence ID" value="NZ_BCMS01000003.1"/>
</dbReference>
<keyword evidence="2" id="KW-1185">Reference proteome</keyword>
<dbReference type="AlphaFoldDB" id="A0A100HMP6"/>
<accession>A0A100HMP6</accession>
<gene>
    <name evidence="1" type="ORF">DEIGR_310075</name>
</gene>
<evidence type="ECO:0000313" key="1">
    <source>
        <dbReference type="EMBL" id="GAQ23556.1"/>
    </source>
</evidence>
<comment type="caution">
    <text evidence="1">The sequence shown here is derived from an EMBL/GenBank/DDBJ whole genome shotgun (WGS) entry which is preliminary data.</text>
</comment>
<reference evidence="2" key="1">
    <citation type="submission" date="2015-11" db="EMBL/GenBank/DDBJ databases">
        <title>Draft Genome Sequence of the Radioresistant Bacterium Deinococcus grandis, Isolated from Freshwater Fish in Japan.</title>
        <authorList>
            <person name="Satoh K."/>
            <person name="Onodera T."/>
            <person name="Omoso K."/>
            <person name="Takeda-Yano K."/>
            <person name="Katayama T."/>
            <person name="Oono Y."/>
            <person name="Narumi I."/>
        </authorList>
    </citation>
    <scope>NUCLEOTIDE SEQUENCE [LARGE SCALE GENOMIC DNA]</scope>
    <source>
        <strain evidence="2">ATCC 43672</strain>
    </source>
</reference>
<name>A0A100HMP6_9DEIO</name>
<sequence>MNHHDLANAAQLAELQEWVAAAVGGARPQPVGQAECESRAVVGETSGLVMEDPVTSPPDHP</sequence>
<organism evidence="1 2">
    <name type="scientific">Deinococcus grandis</name>
    <dbReference type="NCBI Taxonomy" id="57498"/>
    <lineage>
        <taxon>Bacteria</taxon>
        <taxon>Thermotogati</taxon>
        <taxon>Deinococcota</taxon>
        <taxon>Deinococci</taxon>
        <taxon>Deinococcales</taxon>
        <taxon>Deinococcaceae</taxon>
        <taxon>Deinococcus</taxon>
    </lineage>
</organism>